<reference evidence="1" key="1">
    <citation type="submission" date="2022-06" db="EMBL/GenBank/DDBJ databases">
        <title>Phylogenomic reconstructions and comparative analyses of Kickxellomycotina fungi.</title>
        <authorList>
            <person name="Reynolds N.K."/>
            <person name="Stajich J.E."/>
            <person name="Barry K."/>
            <person name="Grigoriev I.V."/>
            <person name="Crous P."/>
            <person name="Smith M.E."/>
        </authorList>
    </citation>
    <scope>NUCLEOTIDE SEQUENCE</scope>
    <source>
        <strain evidence="1">RSA 2271</strain>
    </source>
</reference>
<organism evidence="1 2">
    <name type="scientific">Spiromyces aspiralis</name>
    <dbReference type="NCBI Taxonomy" id="68401"/>
    <lineage>
        <taxon>Eukaryota</taxon>
        <taxon>Fungi</taxon>
        <taxon>Fungi incertae sedis</taxon>
        <taxon>Zoopagomycota</taxon>
        <taxon>Kickxellomycotina</taxon>
        <taxon>Kickxellomycetes</taxon>
        <taxon>Kickxellales</taxon>
        <taxon>Kickxellaceae</taxon>
        <taxon>Spiromyces</taxon>
    </lineage>
</organism>
<gene>
    <name evidence="1" type="ORF">EV182_004197</name>
</gene>
<dbReference type="EMBL" id="JAMZIH010006381">
    <property type="protein sequence ID" value="KAJ1673985.1"/>
    <property type="molecule type" value="Genomic_DNA"/>
</dbReference>
<proteinExistence type="predicted"/>
<evidence type="ECO:0000313" key="2">
    <source>
        <dbReference type="Proteomes" id="UP001145114"/>
    </source>
</evidence>
<name>A0ACC1HBN4_9FUNG</name>
<sequence length="94" mass="9502">MLLADIAVKFALALVTVAAVALPFTTHAAPTSDSLEIDIGALAEIDAALKNGTLAGALHAISPPSPLQGLGALSRSAQSHIEALDNSEAMLDML</sequence>
<protein>
    <submittedName>
        <fullName evidence="1">Uncharacterized protein</fullName>
    </submittedName>
</protein>
<evidence type="ECO:0000313" key="1">
    <source>
        <dbReference type="EMBL" id="KAJ1673985.1"/>
    </source>
</evidence>
<dbReference type="Proteomes" id="UP001145114">
    <property type="component" value="Unassembled WGS sequence"/>
</dbReference>
<accession>A0ACC1HBN4</accession>
<comment type="caution">
    <text evidence="1">The sequence shown here is derived from an EMBL/GenBank/DDBJ whole genome shotgun (WGS) entry which is preliminary data.</text>
</comment>
<keyword evidence="2" id="KW-1185">Reference proteome</keyword>